<proteinExistence type="predicted"/>
<reference evidence="2" key="2">
    <citation type="submission" date="2019-10" db="EMBL/GenBank/DDBJ databases">
        <title>A de novo genome assembly of a pear dwarfing rootstock.</title>
        <authorList>
            <person name="Wang F."/>
            <person name="Wang J."/>
            <person name="Li S."/>
            <person name="Zhang Y."/>
            <person name="Fang M."/>
            <person name="Ma L."/>
            <person name="Zhao Y."/>
            <person name="Jiang S."/>
        </authorList>
    </citation>
    <scope>NUCLEOTIDE SEQUENCE [LARGE SCALE GENOMIC DNA]</scope>
</reference>
<protein>
    <submittedName>
        <fullName evidence="1">Uncharacterized protein</fullName>
    </submittedName>
</protein>
<dbReference type="Proteomes" id="UP000327157">
    <property type="component" value="Chromosome 7"/>
</dbReference>
<reference evidence="1 2" key="3">
    <citation type="submission" date="2019-11" db="EMBL/GenBank/DDBJ databases">
        <title>A de novo genome assembly of a pear dwarfing rootstock.</title>
        <authorList>
            <person name="Wang F."/>
            <person name="Wang J."/>
            <person name="Li S."/>
            <person name="Zhang Y."/>
            <person name="Fang M."/>
            <person name="Ma L."/>
            <person name="Zhao Y."/>
            <person name="Jiang S."/>
        </authorList>
    </citation>
    <scope>NUCLEOTIDE SEQUENCE [LARGE SCALE GENOMIC DNA]</scope>
    <source>
        <strain evidence="1">S2</strain>
        <tissue evidence="1">Leaf</tissue>
    </source>
</reference>
<dbReference type="EMBL" id="SMOL01000781">
    <property type="protein sequence ID" value="KAB2595352.1"/>
    <property type="molecule type" value="Genomic_DNA"/>
</dbReference>
<comment type="caution">
    <text evidence="1">The sequence shown here is derived from an EMBL/GenBank/DDBJ whole genome shotgun (WGS) entry which is preliminary data.</text>
</comment>
<keyword evidence="2" id="KW-1185">Reference proteome</keyword>
<accession>A0A5N5F262</accession>
<reference evidence="1 2" key="1">
    <citation type="submission" date="2019-09" db="EMBL/GenBank/DDBJ databases">
        <authorList>
            <person name="Ou C."/>
        </authorList>
    </citation>
    <scope>NUCLEOTIDE SEQUENCE [LARGE SCALE GENOMIC DNA]</scope>
    <source>
        <strain evidence="1">S2</strain>
        <tissue evidence="1">Leaf</tissue>
    </source>
</reference>
<name>A0A5N5F262_9ROSA</name>
<evidence type="ECO:0000313" key="1">
    <source>
        <dbReference type="EMBL" id="KAB2595352.1"/>
    </source>
</evidence>
<dbReference type="AlphaFoldDB" id="A0A5N5F262"/>
<sequence length="152" mass="16600">MVGNSASTLAQPIRCSTQSQTFLSFRPLKLRTSFLQWLLRRSLPFDPSIICTVLELDPSSASILPSYNLVTCQYNKIAYHPYSSLVSNLFSSPSLSQNSLNPSSFVLEPSLQPPKPVLHRLVDPLSVSYHTAASSDHSGAIAAKMATIYAAK</sequence>
<evidence type="ECO:0000313" key="2">
    <source>
        <dbReference type="Proteomes" id="UP000327157"/>
    </source>
</evidence>
<organism evidence="1 2">
    <name type="scientific">Pyrus ussuriensis x Pyrus communis</name>
    <dbReference type="NCBI Taxonomy" id="2448454"/>
    <lineage>
        <taxon>Eukaryota</taxon>
        <taxon>Viridiplantae</taxon>
        <taxon>Streptophyta</taxon>
        <taxon>Embryophyta</taxon>
        <taxon>Tracheophyta</taxon>
        <taxon>Spermatophyta</taxon>
        <taxon>Magnoliopsida</taxon>
        <taxon>eudicotyledons</taxon>
        <taxon>Gunneridae</taxon>
        <taxon>Pentapetalae</taxon>
        <taxon>rosids</taxon>
        <taxon>fabids</taxon>
        <taxon>Rosales</taxon>
        <taxon>Rosaceae</taxon>
        <taxon>Amygdaloideae</taxon>
        <taxon>Maleae</taxon>
        <taxon>Pyrus</taxon>
    </lineage>
</organism>
<gene>
    <name evidence="1" type="ORF">D8674_030802</name>
</gene>